<dbReference type="InterPro" id="IPR027417">
    <property type="entry name" value="P-loop_NTPase"/>
</dbReference>
<keyword evidence="3" id="KW-0132">Cell division</keyword>
<dbReference type="Gene3D" id="3.40.50.300">
    <property type="entry name" value="P-loop containing nucleotide triphosphate hydrolases"/>
    <property type="match status" value="1"/>
</dbReference>
<dbReference type="EMBL" id="CP152276">
    <property type="protein sequence ID" value="XAE41609.1"/>
    <property type="molecule type" value="Genomic_DNA"/>
</dbReference>
<keyword evidence="1" id="KW-0547">Nucleotide-binding</keyword>
<dbReference type="GO" id="GO:0051301">
    <property type="term" value="P:cell division"/>
    <property type="evidence" value="ECO:0007669"/>
    <property type="project" value="UniProtKB-KW"/>
</dbReference>
<evidence type="ECO:0000256" key="1">
    <source>
        <dbReference type="ARBA" id="ARBA00022741"/>
    </source>
</evidence>
<proteinExistence type="predicted"/>
<keyword evidence="4" id="KW-1185">Reference proteome</keyword>
<evidence type="ECO:0000313" key="4">
    <source>
        <dbReference type="Proteomes" id="UP001449795"/>
    </source>
</evidence>
<protein>
    <submittedName>
        <fullName evidence="3">Cell division protein ZapE</fullName>
    </submittedName>
</protein>
<dbReference type="PANTHER" id="PTHR12169">
    <property type="entry name" value="ATPASE N2B"/>
    <property type="match status" value="1"/>
</dbReference>
<organism evidence="3 4">
    <name type="scientific">Nguyenibacter vanlangensis</name>
    <dbReference type="NCBI Taxonomy" id="1216886"/>
    <lineage>
        <taxon>Bacteria</taxon>
        <taxon>Pseudomonadati</taxon>
        <taxon>Pseudomonadota</taxon>
        <taxon>Alphaproteobacteria</taxon>
        <taxon>Acetobacterales</taxon>
        <taxon>Acetobacteraceae</taxon>
        <taxon>Nguyenibacter</taxon>
    </lineage>
</organism>
<accession>A0ABZ3D1H9</accession>
<dbReference type="InterPro" id="IPR005654">
    <property type="entry name" value="ATPase_AFG1-like"/>
</dbReference>
<dbReference type="RefSeq" id="WP_342627487.1">
    <property type="nucleotide sequence ID" value="NZ_CP152276.1"/>
</dbReference>
<keyword evidence="3" id="KW-0131">Cell cycle</keyword>
<dbReference type="Pfam" id="PF03969">
    <property type="entry name" value="AFG1_ATPase"/>
    <property type="match status" value="1"/>
</dbReference>
<evidence type="ECO:0000313" key="3">
    <source>
        <dbReference type="EMBL" id="XAE41609.1"/>
    </source>
</evidence>
<gene>
    <name evidence="3" type="primary">zapE</name>
    <name evidence="3" type="ORF">AAC691_15120</name>
</gene>
<name>A0ABZ3D1H9_9PROT</name>
<sequence length="407" mass="44214">MEAALSSFASDLHLPPGSGPLAAYEARLAAGLLAPDPEQRKAATRLDRLWRELPGCHPVAHRPRSWGMSGGMSRGMSGGLLGALASRLAGSSRAARPSRPRGVYMVGQVGRGKTMLMDLFFDLAPVAHKRRVHFHRFMQDVHQRLHAMKQADPGLTDPIPPLAQAIAGQAWLLCFDEFQVDDIADAMILGRLFEYLFAAGVVVVATSNTRPQDLFQHRPGADAFRPFIAIIQREVDTLELDSPRDYRRGGLRGVATWIVPPGAEATQELDSLFMRLAGGAPLCPVTLQVMGRSVAVPVAAGPVARFTFADLCGRALGAGDYLALATRFAALVLDDVPRLGPDNFDLARRFIVLVDTLYEQKVKLFASAEDQPDALYRQGRGAEAFERTASRLAEMQGAAYLDLPHLS</sequence>
<reference evidence="3 4" key="1">
    <citation type="submission" date="2024-04" db="EMBL/GenBank/DDBJ databases">
        <title>Complete genome sequence of Nguyenibacter vanlangesis HBCM-1154, a strain capable of nitrogen fixation, IAA production, and phosphorus solubilization isolated from sugarcane soil.</title>
        <authorList>
            <person name="MY HANH P."/>
        </authorList>
    </citation>
    <scope>NUCLEOTIDE SEQUENCE [LARGE SCALE GENOMIC DNA]</scope>
    <source>
        <strain evidence="3 4">HBCM 1154</strain>
    </source>
</reference>
<dbReference type="Proteomes" id="UP001449795">
    <property type="component" value="Chromosome"/>
</dbReference>
<dbReference type="PANTHER" id="PTHR12169:SF6">
    <property type="entry name" value="AFG1-LIKE ATPASE"/>
    <property type="match status" value="1"/>
</dbReference>
<keyword evidence="2" id="KW-0067">ATP-binding</keyword>
<dbReference type="SUPFAM" id="SSF52540">
    <property type="entry name" value="P-loop containing nucleoside triphosphate hydrolases"/>
    <property type="match status" value="1"/>
</dbReference>
<evidence type="ECO:0000256" key="2">
    <source>
        <dbReference type="ARBA" id="ARBA00022840"/>
    </source>
</evidence>
<dbReference type="NCBIfam" id="NF040713">
    <property type="entry name" value="ZapE"/>
    <property type="match status" value="1"/>
</dbReference>